<comment type="caution">
    <text evidence="1">The sequence shown here is derived from an EMBL/GenBank/DDBJ whole genome shotgun (WGS) entry which is preliminary data.</text>
</comment>
<protein>
    <submittedName>
        <fullName evidence="1">Uncharacterized protein</fullName>
    </submittedName>
</protein>
<evidence type="ECO:0000313" key="1">
    <source>
        <dbReference type="EMBL" id="TWT84592.1"/>
    </source>
</evidence>
<reference evidence="1 2" key="1">
    <citation type="submission" date="2019-02" db="EMBL/GenBank/DDBJ databases">
        <title>Deep-cultivation of Planctomycetes and their phenomic and genomic characterization uncovers novel biology.</title>
        <authorList>
            <person name="Wiegand S."/>
            <person name="Jogler M."/>
            <person name="Boedeker C."/>
            <person name="Pinto D."/>
            <person name="Vollmers J."/>
            <person name="Rivas-Marin E."/>
            <person name="Kohn T."/>
            <person name="Peeters S.H."/>
            <person name="Heuer A."/>
            <person name="Rast P."/>
            <person name="Oberbeckmann S."/>
            <person name="Bunk B."/>
            <person name="Jeske O."/>
            <person name="Meyerdierks A."/>
            <person name="Storesund J.E."/>
            <person name="Kallscheuer N."/>
            <person name="Luecker S."/>
            <person name="Lage O.M."/>
            <person name="Pohl T."/>
            <person name="Merkel B.J."/>
            <person name="Hornburger P."/>
            <person name="Mueller R.-W."/>
            <person name="Bruemmer F."/>
            <person name="Labrenz M."/>
            <person name="Spormann A.M."/>
            <person name="Op Den Camp H."/>
            <person name="Overmann J."/>
            <person name="Amann R."/>
            <person name="Jetten M.S.M."/>
            <person name="Mascher T."/>
            <person name="Medema M.H."/>
            <person name="Devos D.P."/>
            <person name="Kaster A.-K."/>
            <person name="Ovreas L."/>
            <person name="Rohde M."/>
            <person name="Galperin M.Y."/>
            <person name="Jogler C."/>
        </authorList>
    </citation>
    <scope>NUCLEOTIDE SEQUENCE [LARGE SCALE GENOMIC DNA]</scope>
    <source>
        <strain evidence="1 2">CA13</strain>
    </source>
</reference>
<name>A0A5C5ZBD1_9BACT</name>
<evidence type="ECO:0000313" key="2">
    <source>
        <dbReference type="Proteomes" id="UP000315010"/>
    </source>
</evidence>
<organism evidence="1 2">
    <name type="scientific">Novipirellula herctigrandis</name>
    <dbReference type="NCBI Taxonomy" id="2527986"/>
    <lineage>
        <taxon>Bacteria</taxon>
        <taxon>Pseudomonadati</taxon>
        <taxon>Planctomycetota</taxon>
        <taxon>Planctomycetia</taxon>
        <taxon>Pirellulales</taxon>
        <taxon>Pirellulaceae</taxon>
        <taxon>Novipirellula</taxon>
    </lineage>
</organism>
<dbReference type="Gene3D" id="2.115.10.20">
    <property type="entry name" value="Glycosyl hydrolase domain, family 43"/>
    <property type="match status" value="1"/>
</dbReference>
<dbReference type="EMBL" id="SJPJ01000001">
    <property type="protein sequence ID" value="TWT84592.1"/>
    <property type="molecule type" value="Genomic_DNA"/>
</dbReference>
<proteinExistence type="predicted"/>
<sequence>MLKGLRAPTSNPKRIPSFPRNHAVLAWPQGKGVAVMIGTTGPAGIRNSVQYAEDGIHFTKTHDVVDGPRAGGSYRPHALYLH</sequence>
<gene>
    <name evidence="1" type="ORF">CA13_60720</name>
</gene>
<dbReference type="InterPro" id="IPR023296">
    <property type="entry name" value="Glyco_hydro_beta-prop_sf"/>
</dbReference>
<dbReference type="AlphaFoldDB" id="A0A5C5ZBD1"/>
<dbReference type="Proteomes" id="UP000315010">
    <property type="component" value="Unassembled WGS sequence"/>
</dbReference>
<keyword evidence="2" id="KW-1185">Reference proteome</keyword>
<accession>A0A5C5ZBD1</accession>